<dbReference type="RefSeq" id="WP_145063281.1">
    <property type="nucleotide sequence ID" value="NZ_CP036263.1"/>
</dbReference>
<protein>
    <submittedName>
        <fullName evidence="2">Leucine Rich repeats (2 copies)</fullName>
    </submittedName>
</protein>
<dbReference type="Gene3D" id="1.10.287.110">
    <property type="entry name" value="DnaJ domain"/>
    <property type="match status" value="1"/>
</dbReference>
<feature type="domain" description="J" evidence="1">
    <location>
        <begin position="15"/>
        <end position="75"/>
    </location>
</feature>
<name>A0A517N270_9BACT</name>
<dbReference type="Pfam" id="PF13516">
    <property type="entry name" value="LRR_6"/>
    <property type="match status" value="1"/>
</dbReference>
<dbReference type="EMBL" id="CP036263">
    <property type="protein sequence ID" value="QDT01232.1"/>
    <property type="molecule type" value="Genomic_DNA"/>
</dbReference>
<dbReference type="InterPro" id="IPR001611">
    <property type="entry name" value="Leu-rich_rpt"/>
</dbReference>
<gene>
    <name evidence="2" type="ORF">HG15A2_45740</name>
</gene>
<dbReference type="InterPro" id="IPR036869">
    <property type="entry name" value="J_dom_sf"/>
</dbReference>
<evidence type="ECO:0000259" key="1">
    <source>
        <dbReference type="PROSITE" id="PS50076"/>
    </source>
</evidence>
<dbReference type="PROSITE" id="PS50076">
    <property type="entry name" value="DNAJ_2"/>
    <property type="match status" value="1"/>
</dbReference>
<sequence length="234" mass="26158">MSTADSSDSEFQRPEYMVVLGLLPPYAETDVHKAYFERAKQAHPDHGGSASEFHQLHEAFESAMHYLEHRTDRHSWIAAQVKRYVRQTAAVELVRELGAEIEYEVIDWLRKSFGDFAELTEKTIGIKLADSPRGDALLECLEENAKSFQDLRRLDLSNCEVTDEGVSRLAGFERLQQIDLSNNPVGKQAASVLASLPALQEVVVSGTKIGWWSKRKLGGRSVLSLSDSLLTNAI</sequence>
<dbReference type="Proteomes" id="UP000319852">
    <property type="component" value="Chromosome"/>
</dbReference>
<keyword evidence="3" id="KW-1185">Reference proteome</keyword>
<dbReference type="InterPro" id="IPR032675">
    <property type="entry name" value="LRR_dom_sf"/>
</dbReference>
<accession>A0A517N270</accession>
<proteinExistence type="predicted"/>
<evidence type="ECO:0000313" key="3">
    <source>
        <dbReference type="Proteomes" id="UP000319852"/>
    </source>
</evidence>
<dbReference type="KEGG" id="amob:HG15A2_45740"/>
<evidence type="ECO:0000313" key="2">
    <source>
        <dbReference type="EMBL" id="QDT01232.1"/>
    </source>
</evidence>
<dbReference type="SUPFAM" id="SSF52047">
    <property type="entry name" value="RNI-like"/>
    <property type="match status" value="1"/>
</dbReference>
<dbReference type="Gene3D" id="3.80.10.10">
    <property type="entry name" value="Ribonuclease Inhibitor"/>
    <property type="match status" value="1"/>
</dbReference>
<dbReference type="OrthoDB" id="268412at2"/>
<dbReference type="InterPro" id="IPR001623">
    <property type="entry name" value="DnaJ_domain"/>
</dbReference>
<organism evidence="2 3">
    <name type="scientific">Adhaeretor mobilis</name>
    <dbReference type="NCBI Taxonomy" id="1930276"/>
    <lineage>
        <taxon>Bacteria</taxon>
        <taxon>Pseudomonadati</taxon>
        <taxon>Planctomycetota</taxon>
        <taxon>Planctomycetia</taxon>
        <taxon>Pirellulales</taxon>
        <taxon>Lacipirellulaceae</taxon>
        <taxon>Adhaeretor</taxon>
    </lineage>
</organism>
<reference evidence="2 3" key="1">
    <citation type="submission" date="2019-02" db="EMBL/GenBank/DDBJ databases">
        <title>Deep-cultivation of Planctomycetes and their phenomic and genomic characterization uncovers novel biology.</title>
        <authorList>
            <person name="Wiegand S."/>
            <person name="Jogler M."/>
            <person name="Boedeker C."/>
            <person name="Pinto D."/>
            <person name="Vollmers J."/>
            <person name="Rivas-Marin E."/>
            <person name="Kohn T."/>
            <person name="Peeters S.H."/>
            <person name="Heuer A."/>
            <person name="Rast P."/>
            <person name="Oberbeckmann S."/>
            <person name="Bunk B."/>
            <person name="Jeske O."/>
            <person name="Meyerdierks A."/>
            <person name="Storesund J.E."/>
            <person name="Kallscheuer N."/>
            <person name="Luecker S."/>
            <person name="Lage O.M."/>
            <person name="Pohl T."/>
            <person name="Merkel B.J."/>
            <person name="Hornburger P."/>
            <person name="Mueller R.-W."/>
            <person name="Bruemmer F."/>
            <person name="Labrenz M."/>
            <person name="Spormann A.M."/>
            <person name="Op den Camp H."/>
            <person name="Overmann J."/>
            <person name="Amann R."/>
            <person name="Jetten M.S.M."/>
            <person name="Mascher T."/>
            <person name="Medema M.H."/>
            <person name="Devos D.P."/>
            <person name="Kaster A.-K."/>
            <person name="Ovreas L."/>
            <person name="Rohde M."/>
            <person name="Galperin M.Y."/>
            <person name="Jogler C."/>
        </authorList>
    </citation>
    <scope>NUCLEOTIDE SEQUENCE [LARGE SCALE GENOMIC DNA]</scope>
    <source>
        <strain evidence="2 3">HG15A2</strain>
    </source>
</reference>
<dbReference type="SUPFAM" id="SSF46565">
    <property type="entry name" value="Chaperone J-domain"/>
    <property type="match status" value="1"/>
</dbReference>
<dbReference type="AlphaFoldDB" id="A0A517N270"/>